<organism evidence="8 9">
    <name type="scientific">Salininema proteolyticum</name>
    <dbReference type="NCBI Taxonomy" id="1607685"/>
    <lineage>
        <taxon>Bacteria</taxon>
        <taxon>Bacillati</taxon>
        <taxon>Actinomycetota</taxon>
        <taxon>Actinomycetes</taxon>
        <taxon>Glycomycetales</taxon>
        <taxon>Glycomycetaceae</taxon>
        <taxon>Salininema</taxon>
    </lineage>
</organism>
<keyword evidence="2" id="KW-1003">Cell membrane</keyword>
<evidence type="ECO:0000313" key="9">
    <source>
        <dbReference type="Proteomes" id="UP001595823"/>
    </source>
</evidence>
<reference evidence="9" key="1">
    <citation type="journal article" date="2019" name="Int. J. Syst. Evol. Microbiol.">
        <title>The Global Catalogue of Microorganisms (GCM) 10K type strain sequencing project: providing services to taxonomists for standard genome sequencing and annotation.</title>
        <authorList>
            <consortium name="The Broad Institute Genomics Platform"/>
            <consortium name="The Broad Institute Genome Sequencing Center for Infectious Disease"/>
            <person name="Wu L."/>
            <person name="Ma J."/>
        </authorList>
    </citation>
    <scope>NUCLEOTIDE SEQUENCE [LARGE SCALE GENOMIC DNA]</scope>
    <source>
        <strain evidence="9">IBRC-M 10908</strain>
    </source>
</reference>
<name>A0ABV8U1I8_9ACTN</name>
<feature type="domain" description="ABC3 transporter permease C-terminal" evidence="7">
    <location>
        <begin position="199"/>
        <end position="307"/>
    </location>
</feature>
<keyword evidence="3 6" id="KW-0812">Transmembrane</keyword>
<dbReference type="EMBL" id="JBHSDK010000021">
    <property type="protein sequence ID" value="MFC4336685.1"/>
    <property type="molecule type" value="Genomic_DNA"/>
</dbReference>
<dbReference type="Pfam" id="PF02687">
    <property type="entry name" value="FtsX"/>
    <property type="match status" value="1"/>
</dbReference>
<feature type="transmembrane region" description="Helical" evidence="6">
    <location>
        <begin position="331"/>
        <end position="351"/>
    </location>
</feature>
<evidence type="ECO:0000256" key="6">
    <source>
        <dbReference type="SAM" id="Phobius"/>
    </source>
</evidence>
<evidence type="ECO:0000259" key="7">
    <source>
        <dbReference type="Pfam" id="PF02687"/>
    </source>
</evidence>
<evidence type="ECO:0000256" key="1">
    <source>
        <dbReference type="ARBA" id="ARBA00004651"/>
    </source>
</evidence>
<accession>A0ABV8U1I8</accession>
<proteinExistence type="predicted"/>
<keyword evidence="9" id="KW-1185">Reference proteome</keyword>
<dbReference type="InterPro" id="IPR003838">
    <property type="entry name" value="ABC3_permease_C"/>
</dbReference>
<evidence type="ECO:0000256" key="3">
    <source>
        <dbReference type="ARBA" id="ARBA00022692"/>
    </source>
</evidence>
<comment type="caution">
    <text evidence="8">The sequence shown here is derived from an EMBL/GenBank/DDBJ whole genome shotgun (WGS) entry which is preliminary data.</text>
</comment>
<comment type="subcellular location">
    <subcellularLocation>
        <location evidence="1">Cell membrane</location>
        <topology evidence="1">Multi-pass membrane protein</topology>
    </subcellularLocation>
</comment>
<dbReference type="Proteomes" id="UP001595823">
    <property type="component" value="Unassembled WGS sequence"/>
</dbReference>
<protein>
    <submittedName>
        <fullName evidence="8">FtsX-like permease family protein</fullName>
    </submittedName>
</protein>
<feature type="transmembrane region" description="Helical" evidence="6">
    <location>
        <begin position="21"/>
        <end position="47"/>
    </location>
</feature>
<feature type="transmembrane region" description="Helical" evidence="6">
    <location>
        <begin position="577"/>
        <end position="597"/>
    </location>
</feature>
<feature type="transmembrane region" description="Helical" evidence="6">
    <location>
        <begin position="194"/>
        <end position="219"/>
    </location>
</feature>
<keyword evidence="4 6" id="KW-1133">Transmembrane helix</keyword>
<feature type="transmembrane region" description="Helical" evidence="6">
    <location>
        <begin position="613"/>
        <end position="633"/>
    </location>
</feature>
<feature type="transmembrane region" description="Helical" evidence="6">
    <location>
        <begin position="525"/>
        <end position="546"/>
    </location>
</feature>
<feature type="transmembrane region" description="Helical" evidence="6">
    <location>
        <begin position="285"/>
        <end position="310"/>
    </location>
</feature>
<feature type="transmembrane region" description="Helical" evidence="6">
    <location>
        <begin position="363"/>
        <end position="390"/>
    </location>
</feature>
<sequence>MKTTAPLAWLLFKGGRREGRLSSAMTIAAVAVVTLILLFSVAGNFAFADRGDSTRWRYPAEDRDGPALIAEYPDYVGGTAIHRIDLAAEDASTMESPPGLDAFPRPGEVYVSPAAADLLEQFPDEQLADRYGEVTGTIGDDALTGPGELLVVVGRSYDGTAMTANRDMFGEPTARPFGSFAEGGTASEYKMYRALMGLATVFMLVPVLIFGAAIARLSVARKDRRLASMRLMGATPGQVRGITALETSMLALVGSAVGAAAWSALAPLLTRIEIDGTTWFAGDLWMGALPLLGCVLAVPLLVAISAVVGLRRTVVSPLGVAQRQRNPRLKWVRPVAFVALAALFLGAVRYYPDPTVESSIVLLLALGSFVGALSLLGPWLIQLIGFLTGLAARRPSTLLAGRRLASDPRNAWRTVSGITLVGFVAGFVAVMPMTQTAPEQTGAATLRVWTTPEVAAQAAEKADDIVGVEEAEAHEDGTVRMRFAPGTDLDAARTDMGALVPGSAPTTGRDAVVVMNRQAVSVQTGAIVVLAVTFALAIVSAAIAGVSSTLERKEVYHLLHLTGTPRKVLNRARTQEVLLPLALLGGGSILTGVLLAAPTAKYAPPNATGDMEWILAVAAAVGFAGVMLASAAARPVLTQAMRTANVQGD</sequence>
<evidence type="ECO:0000313" key="8">
    <source>
        <dbReference type="EMBL" id="MFC4336685.1"/>
    </source>
</evidence>
<dbReference type="RefSeq" id="WP_380622846.1">
    <property type="nucleotide sequence ID" value="NZ_JBHSDK010000021.1"/>
</dbReference>
<evidence type="ECO:0000256" key="2">
    <source>
        <dbReference type="ARBA" id="ARBA00022475"/>
    </source>
</evidence>
<keyword evidence="5 6" id="KW-0472">Membrane</keyword>
<feature type="transmembrane region" description="Helical" evidence="6">
    <location>
        <begin position="239"/>
        <end position="265"/>
    </location>
</feature>
<gene>
    <name evidence="8" type="ORF">ACFPET_15900</name>
</gene>
<evidence type="ECO:0000256" key="5">
    <source>
        <dbReference type="ARBA" id="ARBA00023136"/>
    </source>
</evidence>
<evidence type="ECO:0000256" key="4">
    <source>
        <dbReference type="ARBA" id="ARBA00022989"/>
    </source>
</evidence>
<feature type="transmembrane region" description="Helical" evidence="6">
    <location>
        <begin position="411"/>
        <end position="431"/>
    </location>
</feature>